<organism evidence="1">
    <name type="scientific">Marseillevirus LCMAC101</name>
    <dbReference type="NCBI Taxonomy" id="2506602"/>
    <lineage>
        <taxon>Viruses</taxon>
        <taxon>Varidnaviria</taxon>
        <taxon>Bamfordvirae</taxon>
        <taxon>Nucleocytoviricota</taxon>
        <taxon>Megaviricetes</taxon>
        <taxon>Pimascovirales</taxon>
        <taxon>Pimascovirales incertae sedis</taxon>
        <taxon>Marseilleviridae</taxon>
    </lineage>
</organism>
<name>A0A481YRU5_9VIRU</name>
<protein>
    <submittedName>
        <fullName evidence="1">Uncharacterized protein</fullName>
    </submittedName>
</protein>
<reference evidence="1" key="1">
    <citation type="journal article" date="2019" name="MBio">
        <title>Virus Genomes from Deep Sea Sediments Expand the Ocean Megavirome and Support Independent Origins of Viral Gigantism.</title>
        <authorList>
            <person name="Backstrom D."/>
            <person name="Yutin N."/>
            <person name="Jorgensen S.L."/>
            <person name="Dharamshi J."/>
            <person name="Homa F."/>
            <person name="Zaremba-Niedwiedzka K."/>
            <person name="Spang A."/>
            <person name="Wolf Y.I."/>
            <person name="Koonin E.V."/>
            <person name="Ettema T.J."/>
        </authorList>
    </citation>
    <scope>NUCLEOTIDE SEQUENCE</scope>
</reference>
<accession>A0A481YRU5</accession>
<gene>
    <name evidence="1" type="ORF">LCMAC101_03540</name>
</gene>
<proteinExistence type="predicted"/>
<evidence type="ECO:0000313" key="1">
    <source>
        <dbReference type="EMBL" id="QBK85759.1"/>
    </source>
</evidence>
<dbReference type="EMBL" id="MK500327">
    <property type="protein sequence ID" value="QBK85759.1"/>
    <property type="molecule type" value="Genomic_DNA"/>
</dbReference>
<sequence length="125" mass="14043">MDLIKIPTPSELPQSPDPLNAIRQKVADEIRRASVYQKHVSVVFKKDPLFCTGQFVKSQNFGYTKTMWDLDMFEKIVEECLGMGYLNVRIKEGCKTVGSGGYGVSICDSIVMYISWDVSLGNLAR</sequence>